<evidence type="ECO:0008006" key="4">
    <source>
        <dbReference type="Google" id="ProtNLM"/>
    </source>
</evidence>
<evidence type="ECO:0000313" key="2">
    <source>
        <dbReference type="EMBL" id="MBD8033977.1"/>
    </source>
</evidence>
<comment type="caution">
    <text evidence="2">The sequence shown here is derived from an EMBL/GenBank/DDBJ whole genome shotgun (WGS) entry which is preliminary data.</text>
</comment>
<dbReference type="SUPFAM" id="SSF161070">
    <property type="entry name" value="SNF-like"/>
    <property type="match status" value="1"/>
</dbReference>
<proteinExistence type="predicted"/>
<accession>A0ABR8XQ12</accession>
<name>A0ABR8XQ12_9BACL</name>
<dbReference type="InterPro" id="IPR037272">
    <property type="entry name" value="SNS_sf"/>
</dbReference>
<keyword evidence="1" id="KW-0812">Transmembrane</keyword>
<gene>
    <name evidence="2" type="ORF">H9632_12975</name>
</gene>
<keyword evidence="1" id="KW-0472">Membrane</keyword>
<organism evidence="2 3">
    <name type="scientific">Solibacillus merdavium</name>
    <dbReference type="NCBI Taxonomy" id="2762218"/>
    <lineage>
        <taxon>Bacteria</taxon>
        <taxon>Bacillati</taxon>
        <taxon>Bacillota</taxon>
        <taxon>Bacilli</taxon>
        <taxon>Bacillales</taxon>
        <taxon>Caryophanaceae</taxon>
        <taxon>Solibacillus</taxon>
    </lineage>
</organism>
<feature type="transmembrane region" description="Helical" evidence="1">
    <location>
        <begin position="7"/>
        <end position="26"/>
    </location>
</feature>
<protein>
    <recommendedName>
        <fullName evidence="4">DUF4234 domain-containing protein</fullName>
    </recommendedName>
</protein>
<dbReference type="Proteomes" id="UP000600565">
    <property type="component" value="Unassembled WGS sequence"/>
</dbReference>
<dbReference type="EMBL" id="JACSPW010000012">
    <property type="protein sequence ID" value="MBD8033977.1"/>
    <property type="molecule type" value="Genomic_DNA"/>
</dbReference>
<reference evidence="2 3" key="1">
    <citation type="submission" date="2020-08" db="EMBL/GenBank/DDBJ databases">
        <title>A Genomic Blueprint of the Chicken Gut Microbiome.</title>
        <authorList>
            <person name="Gilroy R."/>
            <person name="Ravi A."/>
            <person name="Getino M."/>
            <person name="Pursley I."/>
            <person name="Horton D.L."/>
            <person name="Alikhan N.-F."/>
            <person name="Baker D."/>
            <person name="Gharbi K."/>
            <person name="Hall N."/>
            <person name="Watson M."/>
            <person name="Adriaenssens E.M."/>
            <person name="Foster-Nyarko E."/>
            <person name="Jarju S."/>
            <person name="Secka A."/>
            <person name="Antonio M."/>
            <person name="Oren A."/>
            <person name="Chaudhuri R."/>
            <person name="La Ragione R.M."/>
            <person name="Hildebrand F."/>
            <person name="Pallen M.J."/>
        </authorList>
    </citation>
    <scope>NUCLEOTIDE SEQUENCE [LARGE SCALE GENOMIC DNA]</scope>
    <source>
        <strain evidence="2 3">Sa1YVA6</strain>
    </source>
</reference>
<keyword evidence="1" id="KW-1133">Transmembrane helix</keyword>
<keyword evidence="3" id="KW-1185">Reference proteome</keyword>
<evidence type="ECO:0000256" key="1">
    <source>
        <dbReference type="SAM" id="Phobius"/>
    </source>
</evidence>
<feature type="transmembrane region" description="Helical" evidence="1">
    <location>
        <begin position="46"/>
        <end position="68"/>
    </location>
</feature>
<evidence type="ECO:0000313" key="3">
    <source>
        <dbReference type="Proteomes" id="UP000600565"/>
    </source>
</evidence>
<sequence>MVNQFNSAIWMSFVTPIFLISCLYFSLSFLQHMKSGNEQLLNYNKWGAVLSLAFALLVPAFYNIYFYYQVMQ</sequence>